<dbReference type="Pfam" id="PF08486">
    <property type="entry name" value="SpoIID"/>
    <property type="match status" value="1"/>
</dbReference>
<evidence type="ECO:0000313" key="4">
    <source>
        <dbReference type="EMBL" id="MFC6008208.1"/>
    </source>
</evidence>
<dbReference type="InterPro" id="IPR013486">
    <property type="entry name" value="SpoIID/LytB"/>
</dbReference>
<proteinExistence type="predicted"/>
<keyword evidence="5" id="KW-1185">Reference proteome</keyword>
<comment type="caution">
    <text evidence="4">The sequence shown here is derived from an EMBL/GenBank/DDBJ whole genome shotgun (WGS) entry which is preliminary data.</text>
</comment>
<dbReference type="InterPro" id="IPR013693">
    <property type="entry name" value="SpoIID/LytB_N"/>
</dbReference>
<feature type="domain" description="Sporulation stage II protein D amidase enhancer LytB N-terminal" evidence="3">
    <location>
        <begin position="206"/>
        <end position="299"/>
    </location>
</feature>
<dbReference type="NCBIfam" id="TIGR02669">
    <property type="entry name" value="SpoIID_LytB"/>
    <property type="match status" value="1"/>
</dbReference>
<dbReference type="InterPro" id="IPR013517">
    <property type="entry name" value="FG-GAP"/>
</dbReference>
<feature type="chain" id="PRO_5045181620" evidence="2">
    <location>
        <begin position="27"/>
        <end position="666"/>
    </location>
</feature>
<protein>
    <submittedName>
        <fullName evidence="4">SpoIID/LytB domain-containing protein</fullName>
    </submittedName>
</protein>
<dbReference type="PANTHER" id="PTHR44103:SF1">
    <property type="entry name" value="PROPROTEIN CONVERTASE P"/>
    <property type="match status" value="1"/>
</dbReference>
<dbReference type="EMBL" id="JBHSRD010000004">
    <property type="protein sequence ID" value="MFC6008208.1"/>
    <property type="molecule type" value="Genomic_DNA"/>
</dbReference>
<evidence type="ECO:0000256" key="2">
    <source>
        <dbReference type="SAM" id="SignalP"/>
    </source>
</evidence>
<accession>A0ABW1JHQ6</accession>
<dbReference type="RefSeq" id="WP_345715099.1">
    <property type="nucleotide sequence ID" value="NZ_BAABFP010000002.1"/>
</dbReference>
<dbReference type="InterPro" id="IPR028994">
    <property type="entry name" value="Integrin_alpha_N"/>
</dbReference>
<keyword evidence="1 2" id="KW-0732">Signal</keyword>
<sequence>MRRPALALALTGALVAGLFAATPAQAASATWAWPSSGSLAVDGYGWGHGHGMSQYGAYGAAKKGLTYQQIMAFYYPGTTLATQTEPTMRVLVDADSDDVVEVARSSGLGAVTDHGTIADLPPSIGGATVTRWRAVRTASGTRLQYLTGTWKTATVGGATDHSFVQFSPGTSGTVLLVLGGALREYRGSIRAVQTGSSPNQLTVVYSTTTNYLRSVVPSEMPSSWSTEALRSQAVAARSYALNDRASKPAGALYDTCSTTSCQVFSGVAAYTLGGTLTRGYEAATSNSAVSATAGRVVTYGGKPAFTQFSASNGGWTTAGSASTPYLKAFADPYDGAGTSGDPHHWTDTITASALQANYPAIGTLRSVTVTRDGHGTGGGRVTQVVLIGSSSSKTLTGSQFASAAGLKSVWWVPSNGGWSTYNAIVGPGHWNAGTTDDVLARDTSGRLWLHAGNGAGGYDPRTVVGTGFQVFNGLVAPGDWDGDGHPDLLTRRTDGSLWLYSGNGTGGFKAWRKVGTGWGSFNLILGVGDWDGNGHRDLVTRRTDGSLWLYSGNGTGGFTGWRRIGTGFGAFNAIVAPGAWDADSHPDLLTRRTDGSLWLYSGNGTGGFTGWRQVGTGWTGYAISAAGDATGDGKADLVGRSSGGSAWLYPGTGTGGFRARITIGTP</sequence>
<evidence type="ECO:0000313" key="5">
    <source>
        <dbReference type="Proteomes" id="UP001596189"/>
    </source>
</evidence>
<reference evidence="5" key="1">
    <citation type="journal article" date="2019" name="Int. J. Syst. Evol. Microbiol.">
        <title>The Global Catalogue of Microorganisms (GCM) 10K type strain sequencing project: providing services to taxonomists for standard genome sequencing and annotation.</title>
        <authorList>
            <consortium name="The Broad Institute Genomics Platform"/>
            <consortium name="The Broad Institute Genome Sequencing Center for Infectious Disease"/>
            <person name="Wu L."/>
            <person name="Ma J."/>
        </authorList>
    </citation>
    <scope>NUCLEOTIDE SEQUENCE [LARGE SCALE GENOMIC DNA]</scope>
    <source>
        <strain evidence="5">KACC 14249</strain>
    </source>
</reference>
<dbReference type="SUPFAM" id="SSF69318">
    <property type="entry name" value="Integrin alpha N-terminal domain"/>
    <property type="match status" value="1"/>
</dbReference>
<evidence type="ECO:0000259" key="3">
    <source>
        <dbReference type="Pfam" id="PF08486"/>
    </source>
</evidence>
<organism evidence="4 5">
    <name type="scientific">Angustibacter luteus</name>
    <dbReference type="NCBI Taxonomy" id="658456"/>
    <lineage>
        <taxon>Bacteria</taxon>
        <taxon>Bacillati</taxon>
        <taxon>Actinomycetota</taxon>
        <taxon>Actinomycetes</taxon>
        <taxon>Kineosporiales</taxon>
        <taxon>Kineosporiaceae</taxon>
    </lineage>
</organism>
<gene>
    <name evidence="4" type="ORF">ACFQDO_13815</name>
</gene>
<dbReference type="PANTHER" id="PTHR44103">
    <property type="entry name" value="PROPROTEIN CONVERTASE P"/>
    <property type="match status" value="1"/>
</dbReference>
<name>A0ABW1JHQ6_9ACTN</name>
<evidence type="ECO:0000256" key="1">
    <source>
        <dbReference type="ARBA" id="ARBA00022729"/>
    </source>
</evidence>
<dbReference type="Pfam" id="PF13517">
    <property type="entry name" value="FG-GAP_3"/>
    <property type="match status" value="2"/>
</dbReference>
<feature type="signal peptide" evidence="2">
    <location>
        <begin position="1"/>
        <end position="26"/>
    </location>
</feature>
<dbReference type="Proteomes" id="UP001596189">
    <property type="component" value="Unassembled WGS sequence"/>
</dbReference>